<dbReference type="PRINTS" id="PR00413">
    <property type="entry name" value="HADHALOGNASE"/>
</dbReference>
<dbReference type="SUPFAM" id="SSF56784">
    <property type="entry name" value="HAD-like"/>
    <property type="match status" value="1"/>
</dbReference>
<accession>A0ABV9QRM0</accession>
<comment type="caution">
    <text evidence="1">The sequence shown here is derived from an EMBL/GenBank/DDBJ whole genome shotgun (WGS) entry which is preliminary data.</text>
</comment>
<proteinExistence type="predicted"/>
<dbReference type="InterPro" id="IPR041492">
    <property type="entry name" value="HAD_2"/>
</dbReference>
<dbReference type="SFLD" id="SFLDG01129">
    <property type="entry name" value="C1.5:_HAD__Beta-PGM__Phosphata"/>
    <property type="match status" value="1"/>
</dbReference>
<dbReference type="EC" id="3.-.-.-" evidence="1"/>
<dbReference type="GO" id="GO:0016787">
    <property type="term" value="F:hydrolase activity"/>
    <property type="evidence" value="ECO:0007669"/>
    <property type="project" value="UniProtKB-KW"/>
</dbReference>
<dbReference type="InterPro" id="IPR006439">
    <property type="entry name" value="HAD-SF_hydro_IA"/>
</dbReference>
<dbReference type="InterPro" id="IPR050155">
    <property type="entry name" value="HAD-like_hydrolase_sf"/>
</dbReference>
<dbReference type="InterPro" id="IPR023214">
    <property type="entry name" value="HAD_sf"/>
</dbReference>
<dbReference type="NCBIfam" id="TIGR01549">
    <property type="entry name" value="HAD-SF-IA-v1"/>
    <property type="match status" value="1"/>
</dbReference>
<dbReference type="Pfam" id="PF13419">
    <property type="entry name" value="HAD_2"/>
    <property type="match status" value="1"/>
</dbReference>
<evidence type="ECO:0000313" key="1">
    <source>
        <dbReference type="EMBL" id="MFC4805281.1"/>
    </source>
</evidence>
<dbReference type="SFLD" id="SFLDS00003">
    <property type="entry name" value="Haloacid_Dehalogenase"/>
    <property type="match status" value="1"/>
</dbReference>
<reference evidence="2" key="1">
    <citation type="journal article" date="2019" name="Int. J. Syst. Evol. Microbiol.">
        <title>The Global Catalogue of Microorganisms (GCM) 10K type strain sequencing project: providing services to taxonomists for standard genome sequencing and annotation.</title>
        <authorList>
            <consortium name="The Broad Institute Genomics Platform"/>
            <consortium name="The Broad Institute Genome Sequencing Center for Infectious Disease"/>
            <person name="Wu L."/>
            <person name="Ma J."/>
        </authorList>
    </citation>
    <scope>NUCLEOTIDE SEQUENCE [LARGE SCALE GENOMIC DNA]</scope>
    <source>
        <strain evidence="2">CCUG 46385</strain>
    </source>
</reference>
<dbReference type="Proteomes" id="UP001595916">
    <property type="component" value="Unassembled WGS sequence"/>
</dbReference>
<protein>
    <submittedName>
        <fullName evidence="1">HAD family hydrolase</fullName>
        <ecNumber evidence="1">3.-.-.-</ecNumber>
    </submittedName>
</protein>
<keyword evidence="2" id="KW-1185">Reference proteome</keyword>
<evidence type="ECO:0000313" key="2">
    <source>
        <dbReference type="Proteomes" id="UP001595916"/>
    </source>
</evidence>
<dbReference type="InterPro" id="IPR036412">
    <property type="entry name" value="HAD-like_sf"/>
</dbReference>
<dbReference type="PANTHER" id="PTHR43434">
    <property type="entry name" value="PHOSPHOGLYCOLATE PHOSPHATASE"/>
    <property type="match status" value="1"/>
</dbReference>
<dbReference type="NCBIfam" id="TIGR01509">
    <property type="entry name" value="HAD-SF-IA-v3"/>
    <property type="match status" value="1"/>
</dbReference>
<dbReference type="InterPro" id="IPR023198">
    <property type="entry name" value="PGP-like_dom2"/>
</dbReference>
<dbReference type="RefSeq" id="WP_379788826.1">
    <property type="nucleotide sequence ID" value="NZ_JBHSHL010000042.1"/>
</dbReference>
<dbReference type="Gene3D" id="3.40.50.1000">
    <property type="entry name" value="HAD superfamily/HAD-like"/>
    <property type="match status" value="1"/>
</dbReference>
<dbReference type="Gene3D" id="1.10.150.240">
    <property type="entry name" value="Putative phosphatase, domain 2"/>
    <property type="match status" value="1"/>
</dbReference>
<gene>
    <name evidence="1" type="ORF">ACFO4R_09325</name>
</gene>
<organism evidence="1 2">
    <name type="scientific">Filifactor villosus</name>
    <dbReference type="NCBI Taxonomy" id="29374"/>
    <lineage>
        <taxon>Bacteria</taxon>
        <taxon>Bacillati</taxon>
        <taxon>Bacillota</taxon>
        <taxon>Clostridia</taxon>
        <taxon>Peptostreptococcales</taxon>
        <taxon>Filifactoraceae</taxon>
        <taxon>Filifactor</taxon>
    </lineage>
</organism>
<dbReference type="EMBL" id="JBHSHL010000042">
    <property type="protein sequence ID" value="MFC4805281.1"/>
    <property type="molecule type" value="Genomic_DNA"/>
</dbReference>
<sequence>MYHHILFDLDMTILDTKELCIESFYHAFVRTQKGQIDKKSLEFILSHPLKVSMLKLKIQKEKEFLEQWMEGLKTYYKKVRFFPGMKELLHTLKKQGYSMGMVTSRTREEAMFDLERFDMKPFFSSLICSDDVQRPKPHPESLYKYMEEAGGAPGEVLFIGDTQSDADCASSAGVDFALAGWGALNSAAIKGEFYRLSVPEDLYGVLQGRY</sequence>
<dbReference type="PANTHER" id="PTHR43434:SF26">
    <property type="entry name" value="PYROPHOSPHATASE PPAX"/>
    <property type="match status" value="1"/>
</dbReference>
<keyword evidence="1" id="KW-0378">Hydrolase</keyword>
<name>A0ABV9QRM0_9FIRM</name>